<evidence type="ECO:0000256" key="1">
    <source>
        <dbReference type="SAM" id="MobiDB-lite"/>
    </source>
</evidence>
<evidence type="ECO:0000313" key="3">
    <source>
        <dbReference type="Proteomes" id="UP000800092"/>
    </source>
</evidence>
<feature type="compositionally biased region" description="Low complexity" evidence="1">
    <location>
        <begin position="899"/>
        <end position="909"/>
    </location>
</feature>
<accession>A0A6A6HGG4</accession>
<keyword evidence="3" id="KW-1185">Reference proteome</keyword>
<dbReference type="OrthoDB" id="6252103at2759"/>
<dbReference type="SMART" id="SM00320">
    <property type="entry name" value="WD40"/>
    <property type="match status" value="6"/>
</dbReference>
<reference evidence="2" key="1">
    <citation type="journal article" date="2020" name="Stud. Mycol.">
        <title>101 Dothideomycetes genomes: a test case for predicting lifestyles and emergence of pathogens.</title>
        <authorList>
            <person name="Haridas S."/>
            <person name="Albert R."/>
            <person name="Binder M."/>
            <person name="Bloem J."/>
            <person name="Labutti K."/>
            <person name="Salamov A."/>
            <person name="Andreopoulos B."/>
            <person name="Baker S."/>
            <person name="Barry K."/>
            <person name="Bills G."/>
            <person name="Bluhm B."/>
            <person name="Cannon C."/>
            <person name="Castanera R."/>
            <person name="Culley D."/>
            <person name="Daum C."/>
            <person name="Ezra D."/>
            <person name="Gonzalez J."/>
            <person name="Henrissat B."/>
            <person name="Kuo A."/>
            <person name="Liang C."/>
            <person name="Lipzen A."/>
            <person name="Lutzoni F."/>
            <person name="Magnuson J."/>
            <person name="Mondo S."/>
            <person name="Nolan M."/>
            <person name="Ohm R."/>
            <person name="Pangilinan J."/>
            <person name="Park H.-J."/>
            <person name="Ramirez L."/>
            <person name="Alfaro M."/>
            <person name="Sun H."/>
            <person name="Tritt A."/>
            <person name="Yoshinaga Y."/>
            <person name="Zwiers L.-H."/>
            <person name="Turgeon B."/>
            <person name="Goodwin S."/>
            <person name="Spatafora J."/>
            <person name="Crous P."/>
            <person name="Grigoriev I."/>
        </authorList>
    </citation>
    <scope>NUCLEOTIDE SEQUENCE</scope>
    <source>
        <strain evidence="2">Tuck. ex Michener</strain>
    </source>
</reference>
<dbReference type="Gene3D" id="2.130.10.10">
    <property type="entry name" value="YVTN repeat-like/Quinoprotein amine dehydrogenase"/>
    <property type="match status" value="3"/>
</dbReference>
<dbReference type="InterPro" id="IPR052779">
    <property type="entry name" value="WDR62"/>
</dbReference>
<dbReference type="SUPFAM" id="SSF50978">
    <property type="entry name" value="WD40 repeat-like"/>
    <property type="match status" value="2"/>
</dbReference>
<protein>
    <submittedName>
        <fullName evidence="2">WD40 repeat-like protein</fullName>
    </submittedName>
</protein>
<sequence length="1094" mass="118601">MMNAGFGVRLTPNNSPSVRYPASLRSPIKSHHDELSLSLDRVIGSTTVSPNGFDCQNSKRRFAYTAGAAAVIADVDDDLHITQRFYRARPTVTSSFSPISHLGPGTPTRTANEQEPKNKTVSSLREAGVGRDPADSPTRSWADSPGSKPWAAKERVKAATAVSLSPDGRFLAVGETGYKPRVLVFAADDGRSNDSPLASMAEHSYGVQCVAFSPDSQFLASLGNINDGFLHIWRIGHRGNASLHASAKCTSNVRQIAWTSSALIAVGVRYTKVWRLETPSEPASPRKARPSEFGSPMLMSPSARSLPGRNVILGDLLESTFTAVVAMAANAAAVCSDRGDICILDVANGQQTLRKVANIGFPVFSMAFDGENLIMAGEKHNIRVLSSTQINSGYSDAAEAATPKSSQTKRSENIPYTAAISYIGKHIITIDSHNGVEIFREIRSETKLKSDDAVELAMAPCGGPQSPQEAQHLPENEHLSIPVQRLPGHGSPVLGVQSITLPHPLDSSFYTWSSDGVVHFWNLDGVLRDSMHVPIRSGTPPSDELNELKVVRAFPNINTFATGDKYGALRVMDRDTKKVIFEAQAHSGEILDIAILDVDEATLLCSAGRDRIVQVFQHKGGNTVLTQTLDEHVSVVNGLLFTPRDANLLSCSFDRTIVIRDRYIQEDDGAINSAFVISKTINLKAAPVAMKLMHNESSLMVSSTDRSIMIYDMELRKATCTFKASDIEKGDPVVLSALAQWRTSNNTSLIAGISSTDKSIRLYQEDGTLVGRDWGHTEGVTDIAVVYEDESHEKASIVTVAADGTIFLWTASHECSVSNNLVDHADALVDQPFPSEPRTIKPLRKLLSQSDLANFRPASANSTPKTSPTATPDPNRSYRLRSRPSRTALAQTPKLEPIASTTATTSSFAPGRHRCPPASPTNPQQPHSRTNTDLSSTRPPRRPSLDPRHRTKSTGNLTSPASNSGSTTNLHDSTTQILRALRTYRKTLSRTPSTANLSLDTIREVEKELNLTAKALAERAARGAGVGEEVMVRLFDEYSERIVRMLDERVEKRMVERGMGASGSEGEVRGMSGGDDAEAEAEAGKEEEERRGSV</sequence>
<dbReference type="EMBL" id="ML991784">
    <property type="protein sequence ID" value="KAF2236550.1"/>
    <property type="molecule type" value="Genomic_DNA"/>
</dbReference>
<dbReference type="Proteomes" id="UP000800092">
    <property type="component" value="Unassembled WGS sequence"/>
</dbReference>
<dbReference type="PANTHER" id="PTHR45589">
    <property type="entry name" value="WD REPEAT DOMAIN 62, ISOFORM G"/>
    <property type="match status" value="1"/>
</dbReference>
<feature type="compositionally biased region" description="Polar residues" evidence="1">
    <location>
        <begin position="921"/>
        <end position="938"/>
    </location>
</feature>
<dbReference type="AlphaFoldDB" id="A0A6A6HGG4"/>
<dbReference type="InterPro" id="IPR001680">
    <property type="entry name" value="WD40_rpt"/>
</dbReference>
<feature type="region of interest" description="Disordered" evidence="1">
    <location>
        <begin position="855"/>
        <end position="972"/>
    </location>
</feature>
<feature type="region of interest" description="Disordered" evidence="1">
    <location>
        <begin position="1055"/>
        <end position="1094"/>
    </location>
</feature>
<evidence type="ECO:0000313" key="2">
    <source>
        <dbReference type="EMBL" id="KAF2236550.1"/>
    </source>
</evidence>
<proteinExistence type="predicted"/>
<dbReference type="InterPro" id="IPR015943">
    <property type="entry name" value="WD40/YVTN_repeat-like_dom_sf"/>
</dbReference>
<feature type="region of interest" description="Disordered" evidence="1">
    <location>
        <begin position="96"/>
        <end position="152"/>
    </location>
</feature>
<gene>
    <name evidence="2" type="ORF">EV356DRAFT_574836</name>
</gene>
<feature type="compositionally biased region" description="Polar residues" evidence="1">
    <location>
        <begin position="859"/>
        <end position="874"/>
    </location>
</feature>
<name>A0A6A6HGG4_VIRVR</name>
<feature type="compositionally biased region" description="Polar residues" evidence="1">
    <location>
        <begin position="953"/>
        <end position="972"/>
    </location>
</feature>
<dbReference type="PANTHER" id="PTHR45589:SF1">
    <property type="entry name" value="WD REPEAT DOMAIN 62, ISOFORM G"/>
    <property type="match status" value="1"/>
</dbReference>
<feature type="compositionally biased region" description="Basic and acidic residues" evidence="1">
    <location>
        <begin position="1082"/>
        <end position="1094"/>
    </location>
</feature>
<organism evidence="2 3">
    <name type="scientific">Viridothelium virens</name>
    <name type="common">Speckled blister lichen</name>
    <name type="synonym">Trypethelium virens</name>
    <dbReference type="NCBI Taxonomy" id="1048519"/>
    <lineage>
        <taxon>Eukaryota</taxon>
        <taxon>Fungi</taxon>
        <taxon>Dikarya</taxon>
        <taxon>Ascomycota</taxon>
        <taxon>Pezizomycotina</taxon>
        <taxon>Dothideomycetes</taxon>
        <taxon>Dothideomycetes incertae sedis</taxon>
        <taxon>Trypetheliales</taxon>
        <taxon>Trypetheliaceae</taxon>
        <taxon>Viridothelium</taxon>
    </lineage>
</organism>
<dbReference type="InterPro" id="IPR036322">
    <property type="entry name" value="WD40_repeat_dom_sf"/>
</dbReference>
<dbReference type="Pfam" id="PF00400">
    <property type="entry name" value="WD40"/>
    <property type="match status" value="3"/>
</dbReference>